<keyword evidence="2" id="KW-0732">Signal</keyword>
<dbReference type="Pfam" id="PF20163">
    <property type="entry name" value="DUF6536"/>
    <property type="match status" value="1"/>
</dbReference>
<feature type="transmembrane region" description="Helical" evidence="1">
    <location>
        <begin position="48"/>
        <end position="69"/>
    </location>
</feature>
<feature type="domain" description="DUF6536" evidence="3">
    <location>
        <begin position="3"/>
        <end position="102"/>
    </location>
</feature>
<proteinExistence type="predicted"/>
<keyword evidence="5" id="KW-1185">Reference proteome</keyword>
<dbReference type="Proteomes" id="UP000799439">
    <property type="component" value="Unassembled WGS sequence"/>
</dbReference>
<keyword evidence="1" id="KW-1133">Transmembrane helix</keyword>
<accession>A0A9P4J3Z6</accession>
<name>A0A9P4J3Z6_9PEZI</name>
<evidence type="ECO:0000259" key="3">
    <source>
        <dbReference type="Pfam" id="PF20163"/>
    </source>
</evidence>
<evidence type="ECO:0000313" key="5">
    <source>
        <dbReference type="Proteomes" id="UP000799439"/>
    </source>
</evidence>
<protein>
    <recommendedName>
        <fullName evidence="3">DUF6536 domain-containing protein</fullName>
    </recommendedName>
</protein>
<dbReference type="PROSITE" id="PS51257">
    <property type="entry name" value="PROKAR_LIPOPROTEIN"/>
    <property type="match status" value="1"/>
</dbReference>
<comment type="caution">
    <text evidence="4">The sequence shown here is derived from an EMBL/GenBank/DDBJ whole genome shotgun (WGS) entry which is preliminary data.</text>
</comment>
<keyword evidence="1" id="KW-0472">Membrane</keyword>
<sequence>MKWQRTALILCAVSCTSTLATVGCYVACVMIGDFDGQTTIYRGDSKAASLINISIHLGISIFFLISLSFDFHMRIVSTPCSEYIKYAHDHGQWIGIGIDCPRASETYTETTRPSLVARFNQLYSSPAISPVCSIFSGDRD</sequence>
<feature type="signal peptide" evidence="2">
    <location>
        <begin position="1"/>
        <end position="20"/>
    </location>
</feature>
<dbReference type="AlphaFoldDB" id="A0A9P4J3Z6"/>
<reference evidence="4" key="1">
    <citation type="journal article" date="2020" name="Stud. Mycol.">
        <title>101 Dothideomycetes genomes: a test case for predicting lifestyles and emergence of pathogens.</title>
        <authorList>
            <person name="Haridas S."/>
            <person name="Albert R."/>
            <person name="Binder M."/>
            <person name="Bloem J."/>
            <person name="Labutti K."/>
            <person name="Salamov A."/>
            <person name="Andreopoulos B."/>
            <person name="Baker S."/>
            <person name="Barry K."/>
            <person name="Bills G."/>
            <person name="Bluhm B."/>
            <person name="Cannon C."/>
            <person name="Castanera R."/>
            <person name="Culley D."/>
            <person name="Daum C."/>
            <person name="Ezra D."/>
            <person name="Gonzalez J."/>
            <person name="Henrissat B."/>
            <person name="Kuo A."/>
            <person name="Liang C."/>
            <person name="Lipzen A."/>
            <person name="Lutzoni F."/>
            <person name="Magnuson J."/>
            <person name="Mondo S."/>
            <person name="Nolan M."/>
            <person name="Ohm R."/>
            <person name="Pangilinan J."/>
            <person name="Park H.-J."/>
            <person name="Ramirez L."/>
            <person name="Alfaro M."/>
            <person name="Sun H."/>
            <person name="Tritt A."/>
            <person name="Yoshinaga Y."/>
            <person name="Zwiers L.-H."/>
            <person name="Turgeon B."/>
            <person name="Goodwin S."/>
            <person name="Spatafora J."/>
            <person name="Crous P."/>
            <person name="Grigoriev I."/>
        </authorList>
    </citation>
    <scope>NUCLEOTIDE SEQUENCE</scope>
    <source>
        <strain evidence="4">CBS 260.36</strain>
    </source>
</reference>
<dbReference type="EMBL" id="ML996085">
    <property type="protein sequence ID" value="KAF2152830.1"/>
    <property type="molecule type" value="Genomic_DNA"/>
</dbReference>
<evidence type="ECO:0000313" key="4">
    <source>
        <dbReference type="EMBL" id="KAF2152830.1"/>
    </source>
</evidence>
<keyword evidence="1" id="KW-0812">Transmembrane</keyword>
<gene>
    <name evidence="4" type="ORF">K461DRAFT_267519</name>
</gene>
<evidence type="ECO:0000256" key="1">
    <source>
        <dbReference type="SAM" id="Phobius"/>
    </source>
</evidence>
<dbReference type="InterPro" id="IPR046623">
    <property type="entry name" value="DUF6536"/>
</dbReference>
<organism evidence="4 5">
    <name type="scientific">Myriangium duriaei CBS 260.36</name>
    <dbReference type="NCBI Taxonomy" id="1168546"/>
    <lineage>
        <taxon>Eukaryota</taxon>
        <taxon>Fungi</taxon>
        <taxon>Dikarya</taxon>
        <taxon>Ascomycota</taxon>
        <taxon>Pezizomycotina</taxon>
        <taxon>Dothideomycetes</taxon>
        <taxon>Dothideomycetidae</taxon>
        <taxon>Myriangiales</taxon>
        <taxon>Myriangiaceae</taxon>
        <taxon>Myriangium</taxon>
    </lineage>
</organism>
<feature type="chain" id="PRO_5040336857" description="DUF6536 domain-containing protein" evidence="2">
    <location>
        <begin position="21"/>
        <end position="140"/>
    </location>
</feature>
<evidence type="ECO:0000256" key="2">
    <source>
        <dbReference type="SAM" id="SignalP"/>
    </source>
</evidence>